<keyword evidence="11" id="KW-0325">Glycoprotein</keyword>
<evidence type="ECO:0000259" key="14">
    <source>
        <dbReference type="PROSITE" id="PS51046"/>
    </source>
</evidence>
<evidence type="ECO:0000256" key="8">
    <source>
        <dbReference type="ARBA" id="ARBA00022833"/>
    </source>
</evidence>
<dbReference type="InterPro" id="IPR012314">
    <property type="entry name" value="Pept_M12B_GON-ADAMTSs"/>
</dbReference>
<keyword evidence="3" id="KW-0645">Protease</keyword>
<feature type="binding site" evidence="12">
    <location>
        <position position="285"/>
    </location>
    <ligand>
        <name>Zn(2+)</name>
        <dbReference type="ChEBI" id="CHEBI:29105"/>
        <note>catalytic</note>
    </ligand>
</feature>
<dbReference type="InterPro" id="IPR000884">
    <property type="entry name" value="TSP1_rpt"/>
</dbReference>
<dbReference type="GO" id="GO:0006508">
    <property type="term" value="P:proteolysis"/>
    <property type="evidence" value="ECO:0007669"/>
    <property type="project" value="UniProtKB-KW"/>
</dbReference>
<dbReference type="CDD" id="cd04273">
    <property type="entry name" value="ZnMc_ADAMTS_like"/>
    <property type="match status" value="1"/>
</dbReference>
<proteinExistence type="predicted"/>
<dbReference type="PANTHER" id="PTHR13723:SF278">
    <property type="entry name" value="ADAM METALLOPEPTIDASE WITH THROMBOSPONDIN TYPE 1 MOTIF A, ISOFORM B"/>
    <property type="match status" value="1"/>
</dbReference>
<dbReference type="Pfam" id="PF00090">
    <property type="entry name" value="TSP_1"/>
    <property type="match status" value="2"/>
</dbReference>
<dbReference type="PANTHER" id="PTHR13723">
    <property type="entry name" value="ADAMTS A DISINTEGRIN AND METALLOPROTEASE WITH THROMBOSPONDIN MOTIFS PROTEASE"/>
    <property type="match status" value="1"/>
</dbReference>
<keyword evidence="7" id="KW-0378">Hydrolase</keyword>
<dbReference type="Proteomes" id="UP001151699">
    <property type="component" value="Unassembled WGS sequence"/>
</dbReference>
<evidence type="ECO:0000313" key="16">
    <source>
        <dbReference type="Proteomes" id="UP001151699"/>
    </source>
</evidence>
<dbReference type="Gene3D" id="2.20.100.10">
    <property type="entry name" value="Thrombospondin type-1 (TSP1) repeat"/>
    <property type="match status" value="5"/>
</dbReference>
<keyword evidence="5" id="KW-0732">Signal</keyword>
<dbReference type="InterPro" id="IPR024079">
    <property type="entry name" value="MetalloPept_cat_dom_sf"/>
</dbReference>
<evidence type="ECO:0000256" key="4">
    <source>
        <dbReference type="ARBA" id="ARBA00022723"/>
    </source>
</evidence>
<dbReference type="SUPFAM" id="SSF55486">
    <property type="entry name" value="Metalloproteases ('zincins'), catalytic domain"/>
    <property type="match status" value="1"/>
</dbReference>
<keyword evidence="4 12" id="KW-0479">Metal-binding</keyword>
<dbReference type="PROSITE" id="PS50092">
    <property type="entry name" value="TSP1"/>
    <property type="match status" value="5"/>
</dbReference>
<organism evidence="15 16">
    <name type="scientific">Pseudolycoriella hygida</name>
    <dbReference type="NCBI Taxonomy" id="35572"/>
    <lineage>
        <taxon>Eukaryota</taxon>
        <taxon>Metazoa</taxon>
        <taxon>Ecdysozoa</taxon>
        <taxon>Arthropoda</taxon>
        <taxon>Hexapoda</taxon>
        <taxon>Insecta</taxon>
        <taxon>Pterygota</taxon>
        <taxon>Neoptera</taxon>
        <taxon>Endopterygota</taxon>
        <taxon>Diptera</taxon>
        <taxon>Nematocera</taxon>
        <taxon>Sciaroidea</taxon>
        <taxon>Sciaridae</taxon>
        <taxon>Pseudolycoriella</taxon>
    </lineage>
</organism>
<sequence length="1476" mass="167098">MGRNETIHKTEENKDIERLQGCFYRGHVRGDDHSVVTVSLCEGMRGHIKTSTESFFIQPVEQYTVENPNILHKITRERKIGDHPLGDDLFQGSQCDTCKDKDCHHEDLVVPDEATESNNRRKRSIASSLATNSAYTMEVLVAVDKKMKEYHGDNLNAYVLTLMSIVSSIYADASIGNSINVAVSHIILFRDSLHDKSTNTGVPASEMLSSFCKSVQLDNLHYDTALLLTREQICRSANEQKCDTLGLAELNTMCKPASCAVVQDNGLSAAFTIAHELGHVLSMPHDDDTKCAEFRSPGKSQQNIMSRMLDHNTHPWSWSDCSRHYVTDFLENNYGFCMLDKPKKDMIEVASRRLAGEKFSADEQCKLVFGPESRVCSYMPTCARLWCGSDDDAEGCRTQHMPWADGTECGQDHWCQRGKCVHRNRHAIQKIDGGWGPFTPYDSCSRTCGGGVQSATRECNSPVPANGGKYCIGNRIKYKSCNTQECPSDAADFRGEQCANFNNKNYGITGIVENDTWIPKYGGDLFTEKLLTQESHDFNSVYFIAPVLAGDECKLYCRVEKTSNYFLLKDKVIDGTSCTHDSFNKCVNGVCRIAGCDNELSSNATLDKCGVCAGNNNTCIDIHGTFNSNQLKRGSRPYYYYVTTIPKGASNIEIIQPGYQDDLNYIALSDEKGNYTLNGNNVITQYPRVFAYGGVTFEYTGTNTTLERVNSSFARRIKFDLTVEIFSRKEHHFPDSNLILYSYTQSLNEPSSHFHPYYVWKMSEWSECDQICNGKRFRTAICIQSDNEKIIPPTNCLPSKKPKIEFEHCNSHCEIDWEATRSECSATCGAGERVLNHRCVKRRVENNQTVIIDDSYCQPTAKPVVYESCTGPCKNARWAYDEWGQCTLSCNGGIQRRNVYCLSDSNGVKISDNFCAHIVKEIVERTCNNEECPTWTYTADVPLPPAVVPVLNAGEILPTTLNNNVYDDVYPTSPVPYPIDRRIESRKIANHVPIQSTRIKWQTSRWGPCSVTCGVGQMMRNVKCWDSVTQLEIDDQYCTEDRPTNISVCKHPSCPEWNIGRWEDCKSDCTKSRQVTCQYHNGEVDERLCSAVAKPKTVGMCCRFKWRLKWSPCSTSCGTGIQKRNRFCVRTQLKSIKNRSPRRKGEIVDNVYCQNITVPHLSPQRKYCFRRNCNPPKWVAFPWSRCSVGCGQGYASREVKCMSGKEILVDQKCNKLVKPIKTKHCSGKTECKWKPDEWKSCTCAGYTKRRVLCYDTRLNKQSNSCADQEKPPTKKPCTPPPNCSCKGLHLRGIYSDGEYELIVRGRNVSIYCHKMNTSNPLEYISLNRDQNYASYYEYRSENSNMCLQTKQHDWPDDTIPSGTTYFSKVRLSLRTLQVIEDDLQFAATTGRRPQTYGSAGDCYSTVPCPQGRFSINFERTKFRIRPKTEWETRGQNATMMYHAKLEPPYQKIIARCGGYCGSCFPSKSTTIQLEII</sequence>
<dbReference type="GO" id="GO:0005576">
    <property type="term" value="C:extracellular region"/>
    <property type="evidence" value="ECO:0007669"/>
    <property type="project" value="UniProtKB-SubCell"/>
</dbReference>
<evidence type="ECO:0000256" key="3">
    <source>
        <dbReference type="ARBA" id="ARBA00022670"/>
    </source>
</evidence>
<feature type="domain" description="Peptidase M12B" evidence="13">
    <location>
        <begin position="135"/>
        <end position="342"/>
    </location>
</feature>
<comment type="caution">
    <text evidence="12">Lacks conserved residue(s) required for the propagation of feature annotation.</text>
</comment>
<feature type="binding site" evidence="12">
    <location>
        <position position="275"/>
    </location>
    <ligand>
        <name>Zn(2+)</name>
        <dbReference type="ChEBI" id="CHEBI:29105"/>
        <note>catalytic</note>
    </ligand>
</feature>
<dbReference type="GO" id="GO:0004222">
    <property type="term" value="F:metalloendopeptidase activity"/>
    <property type="evidence" value="ECO:0007669"/>
    <property type="project" value="InterPro"/>
</dbReference>
<evidence type="ECO:0000256" key="2">
    <source>
        <dbReference type="ARBA" id="ARBA00022525"/>
    </source>
</evidence>
<feature type="binding site" evidence="12">
    <location>
        <position position="279"/>
    </location>
    <ligand>
        <name>Zn(2+)</name>
        <dbReference type="ChEBI" id="CHEBI:29105"/>
        <note>catalytic</note>
    </ligand>
</feature>
<dbReference type="GO" id="GO:0008270">
    <property type="term" value="F:zinc ion binding"/>
    <property type="evidence" value="ECO:0007669"/>
    <property type="project" value="InterPro"/>
</dbReference>
<dbReference type="Pfam" id="PF17771">
    <property type="entry name" value="ADAMTS_CR_2"/>
    <property type="match status" value="1"/>
</dbReference>
<dbReference type="Pfam" id="PF19236">
    <property type="entry name" value="ADAMTS_CR_3"/>
    <property type="match status" value="1"/>
</dbReference>
<dbReference type="InterPro" id="IPR036383">
    <property type="entry name" value="TSP1_rpt_sf"/>
</dbReference>
<evidence type="ECO:0000256" key="12">
    <source>
        <dbReference type="PROSITE-ProRule" id="PRU00276"/>
    </source>
</evidence>
<dbReference type="Gene3D" id="3.40.1620.60">
    <property type="match status" value="1"/>
</dbReference>
<dbReference type="SUPFAM" id="SSF82895">
    <property type="entry name" value="TSP-1 type 1 repeat"/>
    <property type="match status" value="6"/>
</dbReference>
<feature type="domain" description="GON" evidence="14">
    <location>
        <begin position="1281"/>
        <end position="1476"/>
    </location>
</feature>
<reference evidence="15" key="1">
    <citation type="submission" date="2022-07" db="EMBL/GenBank/DDBJ databases">
        <authorList>
            <person name="Trinca V."/>
            <person name="Uliana J.V.C."/>
            <person name="Torres T.T."/>
            <person name="Ward R.J."/>
            <person name="Monesi N."/>
        </authorList>
    </citation>
    <scope>NUCLEOTIDE SEQUENCE</scope>
    <source>
        <strain evidence="15">HSMRA1968</strain>
        <tissue evidence="15">Whole embryos</tissue>
    </source>
</reference>
<keyword evidence="16" id="KW-1185">Reference proteome</keyword>
<dbReference type="InterPro" id="IPR001590">
    <property type="entry name" value="Peptidase_M12B"/>
</dbReference>
<dbReference type="InterPro" id="IPR010294">
    <property type="entry name" value="ADAMTS_spacer1"/>
</dbReference>
<evidence type="ECO:0000259" key="13">
    <source>
        <dbReference type="PROSITE" id="PS50215"/>
    </source>
</evidence>
<evidence type="ECO:0000256" key="5">
    <source>
        <dbReference type="ARBA" id="ARBA00022729"/>
    </source>
</evidence>
<evidence type="ECO:0000256" key="1">
    <source>
        <dbReference type="ARBA" id="ARBA00004613"/>
    </source>
</evidence>
<accession>A0A9Q0RVE2</accession>
<keyword evidence="10" id="KW-1015">Disulfide bond</keyword>
<dbReference type="Gene3D" id="2.60.120.830">
    <property type="match status" value="1"/>
</dbReference>
<dbReference type="Pfam" id="PF01421">
    <property type="entry name" value="Reprolysin"/>
    <property type="match status" value="1"/>
</dbReference>
<dbReference type="FunFam" id="2.20.100.10:FF:000006">
    <property type="entry name" value="A disintegrin and metalloproteinase with thrombospondin motifs 1"/>
    <property type="match status" value="1"/>
</dbReference>
<dbReference type="Pfam" id="PF08685">
    <property type="entry name" value="GON"/>
    <property type="match status" value="1"/>
</dbReference>
<dbReference type="Gene3D" id="3.40.390.10">
    <property type="entry name" value="Collagenase (Catalytic Domain)"/>
    <property type="match status" value="1"/>
</dbReference>
<evidence type="ECO:0000313" key="15">
    <source>
        <dbReference type="EMBL" id="KAJ6633267.1"/>
    </source>
</evidence>
<dbReference type="Pfam" id="PF05986">
    <property type="entry name" value="ADAMTS_spacer1"/>
    <property type="match status" value="1"/>
</dbReference>
<dbReference type="OrthoDB" id="5855429at2759"/>
<name>A0A9Q0RVE2_9DIPT</name>
<evidence type="ECO:0000256" key="11">
    <source>
        <dbReference type="ARBA" id="ARBA00023180"/>
    </source>
</evidence>
<evidence type="ECO:0000256" key="9">
    <source>
        <dbReference type="ARBA" id="ARBA00023049"/>
    </source>
</evidence>
<evidence type="ECO:0000256" key="7">
    <source>
        <dbReference type="ARBA" id="ARBA00022801"/>
    </source>
</evidence>
<comment type="subcellular location">
    <subcellularLocation>
        <location evidence="1">Secreted</location>
    </subcellularLocation>
</comment>
<keyword evidence="9" id="KW-0482">Metalloprotease</keyword>
<dbReference type="PROSITE" id="PS51046">
    <property type="entry name" value="GON"/>
    <property type="match status" value="1"/>
</dbReference>
<evidence type="ECO:0000256" key="6">
    <source>
        <dbReference type="ARBA" id="ARBA00022737"/>
    </source>
</evidence>
<keyword evidence="6" id="KW-0677">Repeat</keyword>
<comment type="caution">
    <text evidence="15">The sequence shown here is derived from an EMBL/GenBank/DDBJ whole genome shotgun (WGS) entry which is preliminary data.</text>
</comment>
<dbReference type="FunFam" id="2.20.100.10:FF:000005">
    <property type="entry name" value="ADAM metallopeptidase with thrombospondin type 1 motif 9"/>
    <property type="match status" value="1"/>
</dbReference>
<dbReference type="SMART" id="SM00209">
    <property type="entry name" value="TSP1"/>
    <property type="match status" value="8"/>
</dbReference>
<protein>
    <submittedName>
        <fullName evidence="15">A disintegrin and metalloproteinase with thrombospondin motifs 9</fullName>
    </submittedName>
</protein>
<dbReference type="EMBL" id="WJQU01002129">
    <property type="protein sequence ID" value="KAJ6633267.1"/>
    <property type="molecule type" value="Genomic_DNA"/>
</dbReference>
<dbReference type="InterPro" id="IPR050439">
    <property type="entry name" value="ADAMTS_ADAMTS-like"/>
</dbReference>
<dbReference type="Pfam" id="PF19030">
    <property type="entry name" value="TSP1_ADAMTS"/>
    <property type="match status" value="3"/>
</dbReference>
<dbReference type="InterPro" id="IPR045371">
    <property type="entry name" value="ADAMTS_CR_3"/>
</dbReference>
<feature type="active site" evidence="12">
    <location>
        <position position="276"/>
    </location>
</feature>
<keyword evidence="2" id="KW-0964">Secreted</keyword>
<gene>
    <name evidence="15" type="primary">ADAMTS9</name>
    <name evidence="15" type="ORF">Bhyg_15601</name>
</gene>
<dbReference type="InterPro" id="IPR041645">
    <property type="entry name" value="ADAMTS_CR_2"/>
</dbReference>
<keyword evidence="8 12" id="KW-0862">Zinc</keyword>
<dbReference type="PROSITE" id="PS50215">
    <property type="entry name" value="ADAM_MEPRO"/>
    <property type="match status" value="1"/>
</dbReference>
<evidence type="ECO:0000256" key="10">
    <source>
        <dbReference type="ARBA" id="ARBA00023157"/>
    </source>
</evidence>